<geneLocation type="mitochondrion" evidence="2"/>
<feature type="compositionally biased region" description="Basic and acidic residues" evidence="1">
    <location>
        <begin position="73"/>
        <end position="94"/>
    </location>
</feature>
<evidence type="ECO:0000313" key="2">
    <source>
        <dbReference type="EMBL" id="AIT99571.1"/>
    </source>
</evidence>
<dbReference type="EMBL" id="KM245566">
    <property type="protein sequence ID" value="AIT99571.1"/>
    <property type="molecule type" value="Genomic_DNA"/>
</dbReference>
<keyword evidence="2" id="KW-0496">Mitochondrion</keyword>
<feature type="region of interest" description="Disordered" evidence="1">
    <location>
        <begin position="73"/>
        <end position="102"/>
    </location>
</feature>
<sequence length="174" mass="20084">MNNIRDIIKTWKEDHEKKNQNCVKDEEKFIDDVKNQFKSCSSKFEVNNKLDQLTVTLNNDTSKRLEHFKKHGEELEEKINNSHLTDEEKKKELSDLNESVNNSTTSVSSRFSSLCSLIFNEIEKYSPSSYLETIEEEEEEEGESTESSKFSLVDASRELEATEPTSIFGLDGDE</sequence>
<accession>A0A097KZU1</accession>
<feature type="compositionally biased region" description="Acidic residues" evidence="1">
    <location>
        <begin position="133"/>
        <end position="144"/>
    </location>
</feature>
<feature type="region of interest" description="Disordered" evidence="1">
    <location>
        <begin position="130"/>
        <end position="174"/>
    </location>
</feature>
<dbReference type="RefSeq" id="YP_009107254.1">
    <property type="nucleotide sequence ID" value="NC_025570.1"/>
</dbReference>
<protein>
    <submittedName>
        <fullName evidence="2">Uncharacterized protein</fullName>
    </submittedName>
</protein>
<evidence type="ECO:0000256" key="1">
    <source>
        <dbReference type="SAM" id="MobiDB-lite"/>
    </source>
</evidence>
<name>A0A097KZU1_ASPUT</name>
<gene>
    <name evidence="2" type="primary">orf174</name>
</gene>
<organism evidence="2">
    <name type="scientific">Aspergillus ustus</name>
    <dbReference type="NCBI Taxonomy" id="40382"/>
    <lineage>
        <taxon>Eukaryota</taxon>
        <taxon>Fungi</taxon>
        <taxon>Dikarya</taxon>
        <taxon>Ascomycota</taxon>
        <taxon>Pezizomycotina</taxon>
        <taxon>Eurotiomycetes</taxon>
        <taxon>Eurotiomycetidae</taxon>
        <taxon>Eurotiales</taxon>
        <taxon>Aspergillaceae</taxon>
        <taxon>Aspergillus</taxon>
        <taxon>Aspergillus subgen. Nidulantes</taxon>
    </lineage>
</organism>
<reference evidence="2" key="1">
    <citation type="submission" date="2014-07" db="EMBL/GenBank/DDBJ databases">
        <title>The complete mitochondrial genome of Aspergillus ustus.</title>
        <authorList>
            <person name="Ruan Z."/>
            <person name="Yu D."/>
        </authorList>
    </citation>
    <scope>NUCLEOTIDE SEQUENCE</scope>
    <source>
        <strain evidence="2">3.3904</strain>
    </source>
</reference>
<proteinExistence type="predicted"/>
<dbReference type="GeneID" id="22161864"/>
<dbReference type="AlphaFoldDB" id="A0A097KZU1"/>